<protein>
    <recommendedName>
        <fullName evidence="6">Aminoacyl-tRNA synthetase class Ia domain-containing protein</fullName>
    </recommendedName>
</protein>
<dbReference type="PANTHER" id="PTHR42780">
    <property type="entry name" value="SOLEUCYL-TRNA SYNTHETASE"/>
    <property type="match status" value="1"/>
</dbReference>
<reference evidence="7 8" key="1">
    <citation type="submission" date="2020-04" db="EMBL/GenBank/DDBJ databases">
        <title>Plant Genome Project.</title>
        <authorList>
            <person name="Zhang R.-G."/>
        </authorList>
    </citation>
    <scope>NUCLEOTIDE SEQUENCE [LARGE SCALE GENOMIC DNA]</scope>
    <source>
        <strain evidence="7">YNK0</strain>
        <tissue evidence="7">Leaf</tissue>
    </source>
</reference>
<dbReference type="EMBL" id="JABCRI010000014">
    <property type="protein sequence ID" value="KAF8393897.1"/>
    <property type="molecule type" value="Genomic_DNA"/>
</dbReference>
<evidence type="ECO:0000256" key="5">
    <source>
        <dbReference type="ARBA" id="ARBA00023146"/>
    </source>
</evidence>
<keyword evidence="4" id="KW-0648">Protein biosynthesis</keyword>
<dbReference type="InterPro" id="IPR023586">
    <property type="entry name" value="Ile-tRNA-ligase_type2"/>
</dbReference>
<dbReference type="InterPro" id="IPR014729">
    <property type="entry name" value="Rossmann-like_a/b/a_fold"/>
</dbReference>
<keyword evidence="1" id="KW-0436">Ligase</keyword>
<dbReference type="GO" id="GO:0006428">
    <property type="term" value="P:isoleucyl-tRNA aminoacylation"/>
    <property type="evidence" value="ECO:0007669"/>
    <property type="project" value="TreeGrafter"/>
</dbReference>
<keyword evidence="3" id="KW-0067">ATP-binding</keyword>
<dbReference type="PANTHER" id="PTHR42780:SF1">
    <property type="entry name" value="ISOLEUCINE--TRNA LIGASE, CYTOPLASMIC"/>
    <property type="match status" value="1"/>
</dbReference>
<evidence type="ECO:0000256" key="2">
    <source>
        <dbReference type="ARBA" id="ARBA00022741"/>
    </source>
</evidence>
<keyword evidence="5" id="KW-0030">Aminoacyl-tRNA synthetase</keyword>
<evidence type="ECO:0000313" key="8">
    <source>
        <dbReference type="Proteomes" id="UP000655225"/>
    </source>
</evidence>
<evidence type="ECO:0000259" key="6">
    <source>
        <dbReference type="Pfam" id="PF00133"/>
    </source>
</evidence>
<dbReference type="Gene3D" id="3.40.50.620">
    <property type="entry name" value="HUPs"/>
    <property type="match status" value="1"/>
</dbReference>
<gene>
    <name evidence="7" type="ORF">HHK36_020097</name>
</gene>
<dbReference type="Pfam" id="PF00133">
    <property type="entry name" value="tRNA-synt_1"/>
    <property type="match status" value="1"/>
</dbReference>
<dbReference type="GO" id="GO:0005524">
    <property type="term" value="F:ATP binding"/>
    <property type="evidence" value="ECO:0007669"/>
    <property type="project" value="UniProtKB-KW"/>
</dbReference>
<dbReference type="SUPFAM" id="SSF52374">
    <property type="entry name" value="Nucleotidylyl transferase"/>
    <property type="match status" value="1"/>
</dbReference>
<accession>A0A834YT08</accession>
<evidence type="ECO:0000313" key="7">
    <source>
        <dbReference type="EMBL" id="KAF8393897.1"/>
    </source>
</evidence>
<evidence type="ECO:0000256" key="4">
    <source>
        <dbReference type="ARBA" id="ARBA00022917"/>
    </source>
</evidence>
<feature type="domain" description="Aminoacyl-tRNA synthetase class Ia" evidence="6">
    <location>
        <begin position="65"/>
        <end position="130"/>
    </location>
</feature>
<keyword evidence="8" id="KW-1185">Reference proteome</keyword>
<organism evidence="7 8">
    <name type="scientific">Tetracentron sinense</name>
    <name type="common">Spur-leaf</name>
    <dbReference type="NCBI Taxonomy" id="13715"/>
    <lineage>
        <taxon>Eukaryota</taxon>
        <taxon>Viridiplantae</taxon>
        <taxon>Streptophyta</taxon>
        <taxon>Embryophyta</taxon>
        <taxon>Tracheophyta</taxon>
        <taxon>Spermatophyta</taxon>
        <taxon>Magnoliopsida</taxon>
        <taxon>Trochodendrales</taxon>
        <taxon>Trochodendraceae</taxon>
        <taxon>Tetracentron</taxon>
    </lineage>
</organism>
<dbReference type="GO" id="GO:0004822">
    <property type="term" value="F:isoleucine-tRNA ligase activity"/>
    <property type="evidence" value="ECO:0007669"/>
    <property type="project" value="InterPro"/>
</dbReference>
<dbReference type="OrthoDB" id="1706657at2759"/>
<name>A0A834YT08_TETSI</name>
<evidence type="ECO:0000256" key="1">
    <source>
        <dbReference type="ARBA" id="ARBA00022598"/>
    </source>
</evidence>
<dbReference type="InterPro" id="IPR002300">
    <property type="entry name" value="aa-tRNA-synth_Ia"/>
</dbReference>
<sequence>MLNSKPHNSNSFTSRRRFPPLATVITTAISHYHRSSLSSTAIAGQCMEKVCEGKDFSSSKQEEKILILWDEIKAFENQLKWTENIPEYVVYDGPPFATELPHYGHILAGTIEDIVTSYLAMIGHYVTRRF</sequence>
<dbReference type="AlphaFoldDB" id="A0A834YT08"/>
<dbReference type="Proteomes" id="UP000655225">
    <property type="component" value="Unassembled WGS sequence"/>
</dbReference>
<evidence type="ECO:0000256" key="3">
    <source>
        <dbReference type="ARBA" id="ARBA00022840"/>
    </source>
</evidence>
<comment type="caution">
    <text evidence="7">The sequence shown here is derived from an EMBL/GenBank/DDBJ whole genome shotgun (WGS) entry which is preliminary data.</text>
</comment>
<keyword evidence="2" id="KW-0547">Nucleotide-binding</keyword>
<proteinExistence type="predicted"/>